<gene>
    <name evidence="1" type="ORF">HMPREF9233_00087</name>
</gene>
<dbReference type="EMBL" id="AGWL01000001">
    <property type="protein sequence ID" value="EKU95999.1"/>
    <property type="molecule type" value="Genomic_DNA"/>
</dbReference>
<evidence type="ECO:0000313" key="2">
    <source>
        <dbReference type="Proteomes" id="UP000009888"/>
    </source>
</evidence>
<keyword evidence="2" id="KW-1185">Reference proteome</keyword>
<dbReference type="Proteomes" id="UP000009888">
    <property type="component" value="Unassembled WGS sequence"/>
</dbReference>
<proteinExistence type="predicted"/>
<dbReference type="InterPro" id="IPR021412">
    <property type="entry name" value="DUF3052"/>
</dbReference>
<sequence length="132" mass="14559">MTSFGFRKGNVIQEFGYDEDVAEEIRAEIENIIDSELVDEDYPDTVDGAIAWWRSDDGNIDDLTDYLLDIKSNFDSDQAVCWLLVPGPRSAFTVPHDDIEEAADTAGMQPTTSTSVGQAWTGVKLTALGFAF</sequence>
<dbReference type="PATRIC" id="fig|883066.3.peg.90"/>
<dbReference type="STRING" id="202789.GCA_001457435_00158"/>
<dbReference type="HOGENOM" id="CLU_117223_1_0_11"/>
<reference evidence="1 2" key="1">
    <citation type="submission" date="2012-09" db="EMBL/GenBank/DDBJ databases">
        <title>The Genome Sequence of Actinobaculum massiliae ACS-171-V-COL2.</title>
        <authorList>
            <consortium name="The Broad Institute Genome Sequencing Platform"/>
            <person name="Earl A."/>
            <person name="Ward D."/>
            <person name="Feldgarden M."/>
            <person name="Gevers D."/>
            <person name="Saerens B."/>
            <person name="Vaneechoutte M."/>
            <person name="Walker B."/>
            <person name="Young S.K."/>
            <person name="Zeng Q."/>
            <person name="Gargeya S."/>
            <person name="Fitzgerald M."/>
            <person name="Haas B."/>
            <person name="Abouelleil A."/>
            <person name="Alvarado L."/>
            <person name="Arachchi H.M."/>
            <person name="Berlin A."/>
            <person name="Chapman S.B."/>
            <person name="Goldberg J."/>
            <person name="Griggs A."/>
            <person name="Gujja S."/>
            <person name="Hansen M."/>
            <person name="Howarth C."/>
            <person name="Imamovic A."/>
            <person name="Larimer J."/>
            <person name="McCowen C."/>
            <person name="Montmayeur A."/>
            <person name="Murphy C."/>
            <person name="Neiman D."/>
            <person name="Pearson M."/>
            <person name="Priest M."/>
            <person name="Roberts A."/>
            <person name="Saif S."/>
            <person name="Shea T."/>
            <person name="Sisk P."/>
            <person name="Sykes S."/>
            <person name="Wortman J."/>
            <person name="Nusbaum C."/>
            <person name="Birren B."/>
        </authorList>
    </citation>
    <scope>NUCLEOTIDE SEQUENCE [LARGE SCALE GENOMIC DNA]</scope>
    <source>
        <strain evidence="2">ACS-171-V-Col2</strain>
    </source>
</reference>
<evidence type="ECO:0008006" key="3">
    <source>
        <dbReference type="Google" id="ProtNLM"/>
    </source>
</evidence>
<dbReference type="RefSeq" id="WP_007000305.1">
    <property type="nucleotide sequence ID" value="NZ_JH992955.1"/>
</dbReference>
<protein>
    <recommendedName>
        <fullName evidence="3">DUF3052 domain-containing protein</fullName>
    </recommendedName>
</protein>
<accession>K9EFH9</accession>
<dbReference type="Pfam" id="PF11253">
    <property type="entry name" value="DUF3052"/>
    <property type="match status" value="1"/>
</dbReference>
<evidence type="ECO:0000313" key="1">
    <source>
        <dbReference type="EMBL" id="EKU95999.1"/>
    </source>
</evidence>
<organism evidence="1 2">
    <name type="scientific">Actinobaculum massiliense ACS-171-V-Col2</name>
    <dbReference type="NCBI Taxonomy" id="883066"/>
    <lineage>
        <taxon>Bacteria</taxon>
        <taxon>Bacillati</taxon>
        <taxon>Actinomycetota</taxon>
        <taxon>Actinomycetes</taxon>
        <taxon>Actinomycetales</taxon>
        <taxon>Actinomycetaceae</taxon>
        <taxon>Actinobaculum</taxon>
    </lineage>
</organism>
<dbReference type="AlphaFoldDB" id="K9EFH9"/>
<dbReference type="eggNOG" id="ENOG5031Y1M">
    <property type="taxonomic scope" value="Bacteria"/>
</dbReference>
<name>K9EFH9_9ACTO</name>
<comment type="caution">
    <text evidence="1">The sequence shown here is derived from an EMBL/GenBank/DDBJ whole genome shotgun (WGS) entry which is preliminary data.</text>
</comment>